<dbReference type="PANTHER" id="PTHR37829:SF3">
    <property type="entry name" value="PROTEIN JAYE-RELATED"/>
    <property type="match status" value="1"/>
</dbReference>
<evidence type="ECO:0000259" key="1">
    <source>
        <dbReference type="Pfam" id="PF04865"/>
    </source>
</evidence>
<accession>A0A8J6MCA2</accession>
<evidence type="ECO:0000259" key="2">
    <source>
        <dbReference type="Pfam" id="PF26078"/>
    </source>
</evidence>
<sequence>MFEDLTVETVKKEILDYVAEHYPKLSAREGSFLDVTWGALAVQYWEMLRTLDAFIPAFYIDETSGGYIDLQSGSIGMTRKAGTRARAEITLTGRAGTALAAGTVFLTAGGLEFELTEAVAIGEDGAAVGELEAAEVGSAYNVEAGAICRMYVNPLGLDGFAAGAARGGTDAETDAELVARYYERRRKPPTSGNVYHYDQWAREVDGVGLCKVLPLWAGPGSVRVLVSDKDLGEAAGAILEAVEAHIREEMPIGPAVTVAGMEAVEIAVSVSGLLLDASATLAQVQSALTAALGAYFRAQAESSVAQHYRWYAAHCGAGVTQIDYAGDTYTLRHNAVAMELLSIPGVLDFGALTMNGSEGNLQLAVGQLPRLGRVEVAL</sequence>
<reference evidence="3" key="1">
    <citation type="submission" date="2020-08" db="EMBL/GenBank/DDBJ databases">
        <title>Genome public.</title>
        <authorList>
            <person name="Liu C."/>
            <person name="Sun Q."/>
        </authorList>
    </citation>
    <scope>NUCLEOTIDE SEQUENCE</scope>
    <source>
        <strain evidence="3">NSJ-52</strain>
    </source>
</reference>
<comment type="caution">
    <text evidence="3">The sequence shown here is derived from an EMBL/GenBank/DDBJ whole genome shotgun (WGS) entry which is preliminary data.</text>
</comment>
<feature type="domain" description="Baseplate protein J-like barrel" evidence="1">
    <location>
        <begin position="89"/>
        <end position="161"/>
    </location>
</feature>
<dbReference type="EMBL" id="JACOPQ010000002">
    <property type="protein sequence ID" value="MBC5736069.1"/>
    <property type="molecule type" value="Genomic_DNA"/>
</dbReference>
<protein>
    <submittedName>
        <fullName evidence="3">Baseplate J/gp47 family protein</fullName>
    </submittedName>
</protein>
<dbReference type="InterPro" id="IPR058531">
    <property type="entry name" value="Baseplate_J_M"/>
</dbReference>
<dbReference type="InterPro" id="IPR052399">
    <property type="entry name" value="Phage_Baseplate_Assmbl_Protein"/>
</dbReference>
<feature type="domain" description="Baseplate J-like central" evidence="2">
    <location>
        <begin position="189"/>
        <end position="259"/>
    </location>
</feature>
<dbReference type="RefSeq" id="WP_186918466.1">
    <property type="nucleotide sequence ID" value="NZ_JACOPQ010000002.1"/>
</dbReference>
<evidence type="ECO:0000313" key="4">
    <source>
        <dbReference type="Proteomes" id="UP000607645"/>
    </source>
</evidence>
<name>A0A8J6MCA2_9FIRM</name>
<dbReference type="Pfam" id="PF26078">
    <property type="entry name" value="Baseplate_J_M"/>
    <property type="match status" value="1"/>
</dbReference>
<evidence type="ECO:0000313" key="3">
    <source>
        <dbReference type="EMBL" id="MBC5736069.1"/>
    </source>
</evidence>
<dbReference type="Proteomes" id="UP000607645">
    <property type="component" value="Unassembled WGS sequence"/>
</dbReference>
<dbReference type="InterPro" id="IPR006949">
    <property type="entry name" value="Barrel_Baseplate_J-like"/>
</dbReference>
<dbReference type="AlphaFoldDB" id="A0A8J6MCA2"/>
<organism evidence="3 4">
    <name type="scientific">Lawsonibacter faecis</name>
    <dbReference type="NCBI Taxonomy" id="2763052"/>
    <lineage>
        <taxon>Bacteria</taxon>
        <taxon>Bacillati</taxon>
        <taxon>Bacillota</taxon>
        <taxon>Clostridia</taxon>
        <taxon>Eubacteriales</taxon>
        <taxon>Oscillospiraceae</taxon>
        <taxon>Lawsonibacter</taxon>
    </lineage>
</organism>
<gene>
    <name evidence="3" type="ORF">H8S62_03475</name>
</gene>
<keyword evidence="4" id="KW-1185">Reference proteome</keyword>
<proteinExistence type="predicted"/>
<dbReference type="PANTHER" id="PTHR37829">
    <property type="entry name" value="PHAGE-LIKE ELEMENT PBSX PROTEIN XKDT"/>
    <property type="match status" value="1"/>
</dbReference>
<dbReference type="Pfam" id="PF04865">
    <property type="entry name" value="Baseplate_J"/>
    <property type="match status" value="1"/>
</dbReference>